<proteinExistence type="predicted"/>
<reference evidence="2 3" key="1">
    <citation type="journal article" date="2022" name="Nat. Ecol. Evol.">
        <title>A masculinizing supergene underlies an exaggerated male reproductive morph in a spider.</title>
        <authorList>
            <person name="Hendrickx F."/>
            <person name="De Corte Z."/>
            <person name="Sonet G."/>
            <person name="Van Belleghem S.M."/>
            <person name="Kostlbacher S."/>
            <person name="Vangestel C."/>
        </authorList>
    </citation>
    <scope>NUCLEOTIDE SEQUENCE [LARGE SCALE GENOMIC DNA]</scope>
    <source>
        <strain evidence="2">W744_W776</strain>
    </source>
</reference>
<dbReference type="EMBL" id="JAFNEN010000115">
    <property type="protein sequence ID" value="KAG8193723.1"/>
    <property type="molecule type" value="Genomic_DNA"/>
</dbReference>
<protein>
    <submittedName>
        <fullName evidence="2">Uncharacterized protein</fullName>
    </submittedName>
</protein>
<keyword evidence="1" id="KW-0732">Signal</keyword>
<feature type="chain" id="PRO_5043955769" evidence="1">
    <location>
        <begin position="21"/>
        <end position="243"/>
    </location>
</feature>
<dbReference type="Proteomes" id="UP000827092">
    <property type="component" value="Unassembled WGS sequence"/>
</dbReference>
<dbReference type="SUPFAM" id="SSF57501">
    <property type="entry name" value="Cystine-knot cytokines"/>
    <property type="match status" value="1"/>
</dbReference>
<gene>
    <name evidence="2" type="ORF">JTE90_005021</name>
</gene>
<evidence type="ECO:0000313" key="2">
    <source>
        <dbReference type="EMBL" id="KAG8193723.1"/>
    </source>
</evidence>
<feature type="signal peptide" evidence="1">
    <location>
        <begin position="1"/>
        <end position="20"/>
    </location>
</feature>
<organism evidence="2 3">
    <name type="scientific">Oedothorax gibbosus</name>
    <dbReference type="NCBI Taxonomy" id="931172"/>
    <lineage>
        <taxon>Eukaryota</taxon>
        <taxon>Metazoa</taxon>
        <taxon>Ecdysozoa</taxon>
        <taxon>Arthropoda</taxon>
        <taxon>Chelicerata</taxon>
        <taxon>Arachnida</taxon>
        <taxon>Araneae</taxon>
        <taxon>Araneomorphae</taxon>
        <taxon>Entelegynae</taxon>
        <taxon>Araneoidea</taxon>
        <taxon>Linyphiidae</taxon>
        <taxon>Erigoninae</taxon>
        <taxon>Oedothorax</taxon>
    </lineage>
</organism>
<evidence type="ECO:0000256" key="1">
    <source>
        <dbReference type="SAM" id="SignalP"/>
    </source>
</evidence>
<accession>A0AAV6VCU7</accession>
<name>A0AAV6VCU7_9ARAC</name>
<comment type="caution">
    <text evidence="2">The sequence shown here is derived from an EMBL/GenBank/DDBJ whole genome shotgun (WGS) entry which is preliminary data.</text>
</comment>
<dbReference type="InterPro" id="IPR029034">
    <property type="entry name" value="Cystine-knot_cytokine"/>
</dbReference>
<keyword evidence="3" id="KW-1185">Reference proteome</keyword>
<dbReference type="AlphaFoldDB" id="A0AAV6VCU7"/>
<sequence length="243" mass="27238">MLRFATFLFILGRNILLSNGLPLFDSGELSATPHLRKGSGESFATRRLRNSLEPESEYPVVFDSGESFATQHLRKSSKESFATLHIRKSLELEDEYLVTFDSGESFGPRNSLPTAAALIPELENLTQSHLPSFRDCNATSDVVLMTSACPVNVFYSFDPNRIPRVLVNISCKNDELPGHFGLGMYRKQHVGCDAVSYKMPVLKMNPEARIKVYWPSLENIVLACVPAIFPSRDLREVNTEHLT</sequence>
<evidence type="ECO:0000313" key="3">
    <source>
        <dbReference type="Proteomes" id="UP000827092"/>
    </source>
</evidence>
<dbReference type="Gene3D" id="2.10.90.10">
    <property type="entry name" value="Cystine-knot cytokines"/>
    <property type="match status" value="1"/>
</dbReference>